<evidence type="ECO:0000313" key="2">
    <source>
        <dbReference type="EMBL" id="PJF47579.1"/>
    </source>
</evidence>
<dbReference type="GO" id="GO:0008270">
    <property type="term" value="F:zinc ion binding"/>
    <property type="evidence" value="ECO:0007669"/>
    <property type="project" value="InterPro"/>
</dbReference>
<protein>
    <submittedName>
        <fullName evidence="2">Aldolase</fullName>
    </submittedName>
</protein>
<dbReference type="GO" id="GO:0016832">
    <property type="term" value="F:aldehyde-lyase activity"/>
    <property type="evidence" value="ECO:0007669"/>
    <property type="project" value="InterPro"/>
</dbReference>
<name>A0A2M8QCP7_9CHLR</name>
<dbReference type="AlphaFoldDB" id="A0A2M8QCP7"/>
<dbReference type="PANTHER" id="PTHR30304">
    <property type="entry name" value="D-TAGATOSE-1,6-BISPHOSPHATE ALDOLASE"/>
    <property type="match status" value="1"/>
</dbReference>
<reference evidence="2 3" key="1">
    <citation type="submission" date="2017-11" db="EMBL/GenBank/DDBJ databases">
        <title>Evolution of Phototrophy in the Chloroflexi Phylum Driven by Horizontal Gene Transfer.</title>
        <authorList>
            <person name="Ward L.M."/>
            <person name="Hemp J."/>
            <person name="Shih P.M."/>
            <person name="Mcglynn S.E."/>
            <person name="Fischer W."/>
        </authorList>
    </citation>
    <scope>NUCLEOTIDE SEQUENCE [LARGE SCALE GENOMIC DNA]</scope>
    <source>
        <strain evidence="2">JP3_7</strain>
    </source>
</reference>
<organism evidence="2 3">
    <name type="scientific">Candidatus Thermofonsia Clade 3 bacterium</name>
    <dbReference type="NCBI Taxonomy" id="2364212"/>
    <lineage>
        <taxon>Bacteria</taxon>
        <taxon>Bacillati</taxon>
        <taxon>Chloroflexota</taxon>
        <taxon>Candidatus Thermofontia</taxon>
        <taxon>Candidatus Thermofonsia Clade 3</taxon>
    </lineage>
</organism>
<dbReference type="GO" id="GO:0005975">
    <property type="term" value="P:carbohydrate metabolic process"/>
    <property type="evidence" value="ECO:0007669"/>
    <property type="project" value="InterPro"/>
</dbReference>
<comment type="cofactor">
    <cofactor evidence="1">
        <name>Zn(2+)</name>
        <dbReference type="ChEBI" id="CHEBI:29105"/>
    </cofactor>
</comment>
<gene>
    <name evidence="2" type="ORF">CUN48_07945</name>
</gene>
<sequence>MSVQVRDQDGLCSRGIDVLVNAAVFGTPEQQAAARWLIWEIGQAVGIRPASIHELYVARGRDALGHTFTTPAMNIRMMAYDTARAAFRAAVEKQVGALIFEIARSEMTYTEQRPAEYTTVMIAAAIKEGFRGPLFIQGDHFQVNAKKYKADADAELSALRKLIDEAMAAGFYNIDIDTSTLVDLSKPTLDEQQHLNYELCALFSDYIRQRQPAGVIVSLGGEIGEVGQKNSDVHELRAFMSGYLRLIKHTPGISKISIQTGTTHGGVVLPDGSIADVNIDFDTLRELSTAAREEYGMGGAVQHGASTLPEEAFGKFVQAGAIEVHLATAFQQIAYAHLPKSLNEMITHWLFKNAADERKPGDTDEQFLYKTRKKATGPFKKELWSLPESDRARVRDALYERFRMLFNRLGVEHTKGIVESFVTMREIHKRPEDFGAPQAMVEDVRGLAD</sequence>
<evidence type="ECO:0000256" key="1">
    <source>
        <dbReference type="ARBA" id="ARBA00001947"/>
    </source>
</evidence>
<proteinExistence type="predicted"/>
<evidence type="ECO:0000313" key="3">
    <source>
        <dbReference type="Proteomes" id="UP000230790"/>
    </source>
</evidence>
<dbReference type="Gene3D" id="3.20.20.70">
    <property type="entry name" value="Aldolase class I"/>
    <property type="match status" value="1"/>
</dbReference>
<dbReference type="Proteomes" id="UP000230790">
    <property type="component" value="Unassembled WGS sequence"/>
</dbReference>
<dbReference type="InterPro" id="IPR050246">
    <property type="entry name" value="Class_II_FBP_aldolase"/>
</dbReference>
<dbReference type="PANTHER" id="PTHR30304:SF0">
    <property type="entry name" value="D-TAGATOSE-1,6-BISPHOSPHATE ALDOLASE SUBUNIT GATY-RELATED"/>
    <property type="match status" value="1"/>
</dbReference>
<dbReference type="EMBL" id="PGTN01000043">
    <property type="protein sequence ID" value="PJF47579.1"/>
    <property type="molecule type" value="Genomic_DNA"/>
</dbReference>
<accession>A0A2M8QCP7</accession>
<comment type="caution">
    <text evidence="2">The sequence shown here is derived from an EMBL/GenBank/DDBJ whole genome shotgun (WGS) entry which is preliminary data.</text>
</comment>
<dbReference type="Pfam" id="PF01116">
    <property type="entry name" value="F_bP_aldolase"/>
    <property type="match status" value="1"/>
</dbReference>
<dbReference type="SUPFAM" id="SSF51569">
    <property type="entry name" value="Aldolase"/>
    <property type="match status" value="1"/>
</dbReference>
<dbReference type="InterPro" id="IPR000771">
    <property type="entry name" value="FBA_II"/>
</dbReference>
<dbReference type="InterPro" id="IPR013785">
    <property type="entry name" value="Aldolase_TIM"/>
</dbReference>